<sequence length="97" mass="10945">MERVRRSYQTLGSHAAKFSNKPIVTDHALVMNVRIHPVRTNTGCAVILQLARLLRPQWYHQAILAGGLELVNLDTDDLAIFKGALRRVYAPIRRSLA</sequence>
<evidence type="ECO:0000313" key="2">
    <source>
        <dbReference type="Proteomes" id="UP000248012"/>
    </source>
</evidence>
<reference evidence="1 2" key="1">
    <citation type="submission" date="2018-05" db="EMBL/GenBank/DDBJ databases">
        <title>Oceanovita maritima gen. nov., sp. nov., a marine bacterium in the family Rhodobacteraceae isolated from surface seawater of Lundu port Xiamen, China.</title>
        <authorList>
            <person name="Hetharua B.H."/>
            <person name="Min D."/>
            <person name="Liao H."/>
            <person name="Tian Y."/>
        </authorList>
    </citation>
    <scope>NUCLEOTIDE SEQUENCE [LARGE SCALE GENOMIC DNA]</scope>
    <source>
        <strain evidence="1 2">FSX-11</strain>
    </source>
</reference>
<dbReference type="EMBL" id="QFVT01000011">
    <property type="protein sequence ID" value="PYC46638.1"/>
    <property type="molecule type" value="Genomic_DNA"/>
</dbReference>
<accession>A0A2V4MR98</accession>
<dbReference type="Proteomes" id="UP000248012">
    <property type="component" value="Unassembled WGS sequence"/>
</dbReference>
<gene>
    <name evidence="1" type="ORF">DI396_14180</name>
</gene>
<organism evidence="1 2">
    <name type="scientific">Litorivita pollutaquae</name>
    <dbReference type="NCBI Taxonomy" id="2200892"/>
    <lineage>
        <taxon>Bacteria</taxon>
        <taxon>Pseudomonadati</taxon>
        <taxon>Pseudomonadota</taxon>
        <taxon>Alphaproteobacteria</taxon>
        <taxon>Rhodobacterales</taxon>
        <taxon>Paracoccaceae</taxon>
        <taxon>Litorivita</taxon>
    </lineage>
</organism>
<dbReference type="AlphaFoldDB" id="A0A2V4MR98"/>
<name>A0A2V4MR98_9RHOB</name>
<evidence type="ECO:0000313" key="1">
    <source>
        <dbReference type="EMBL" id="PYC46638.1"/>
    </source>
</evidence>
<protein>
    <submittedName>
        <fullName evidence="1">Uncharacterized protein</fullName>
    </submittedName>
</protein>
<comment type="caution">
    <text evidence="1">The sequence shown here is derived from an EMBL/GenBank/DDBJ whole genome shotgun (WGS) entry which is preliminary data.</text>
</comment>
<proteinExistence type="predicted"/>
<keyword evidence="2" id="KW-1185">Reference proteome</keyword>